<reference evidence="2 3" key="1">
    <citation type="submission" date="2019-02" db="EMBL/GenBank/DDBJ databases">
        <title>Genome sequencing of the rare red list fungi Phlebia centrifuga.</title>
        <authorList>
            <person name="Buettner E."/>
            <person name="Kellner H."/>
        </authorList>
    </citation>
    <scope>NUCLEOTIDE SEQUENCE [LARGE SCALE GENOMIC DNA]</scope>
    <source>
        <strain evidence="2 3">DSM 108282</strain>
    </source>
</reference>
<dbReference type="EMBL" id="SGPJ01000463">
    <property type="protein sequence ID" value="THG94340.1"/>
    <property type="molecule type" value="Genomic_DNA"/>
</dbReference>
<evidence type="ECO:0000313" key="3">
    <source>
        <dbReference type="Proteomes" id="UP000309038"/>
    </source>
</evidence>
<dbReference type="AlphaFoldDB" id="A0A4S4K9X2"/>
<sequence length="235" mass="26366">MNFNLCIYGLIESADHQIRYQDAEHKAVVAVYLEIIQESAARANFERTTLVHLAKVQELADEKEKIISLDASRDKLFVENTQSNLASDLTRACATNARLTSSLTVSIEAAQQQEAQLMMELGTGKSKAIQLNTQMASLTEKAENQFILQVEQSIYKGQHEETSDELESKKKAQVFPEKEKDEMAAKLEAALAKIEAMKLEAQAERTRFMELQITRKSDVCTNILQDGQSFQSCLS</sequence>
<keyword evidence="3" id="KW-1185">Reference proteome</keyword>
<accession>A0A4S4K9X2</accession>
<feature type="coiled-coil region" evidence="1">
    <location>
        <begin position="180"/>
        <end position="207"/>
    </location>
</feature>
<gene>
    <name evidence="2" type="ORF">EW026_g7115</name>
</gene>
<protein>
    <submittedName>
        <fullName evidence="2">Uncharacterized protein</fullName>
    </submittedName>
</protein>
<organism evidence="2 3">
    <name type="scientific">Hermanssonia centrifuga</name>
    <dbReference type="NCBI Taxonomy" id="98765"/>
    <lineage>
        <taxon>Eukaryota</taxon>
        <taxon>Fungi</taxon>
        <taxon>Dikarya</taxon>
        <taxon>Basidiomycota</taxon>
        <taxon>Agaricomycotina</taxon>
        <taxon>Agaricomycetes</taxon>
        <taxon>Polyporales</taxon>
        <taxon>Meruliaceae</taxon>
        <taxon>Hermanssonia</taxon>
    </lineage>
</organism>
<dbReference type="Proteomes" id="UP000309038">
    <property type="component" value="Unassembled WGS sequence"/>
</dbReference>
<keyword evidence="1" id="KW-0175">Coiled coil</keyword>
<evidence type="ECO:0000256" key="1">
    <source>
        <dbReference type="SAM" id="Coils"/>
    </source>
</evidence>
<proteinExistence type="predicted"/>
<comment type="caution">
    <text evidence="2">The sequence shown here is derived from an EMBL/GenBank/DDBJ whole genome shotgun (WGS) entry which is preliminary data.</text>
</comment>
<evidence type="ECO:0000313" key="2">
    <source>
        <dbReference type="EMBL" id="THG94340.1"/>
    </source>
</evidence>
<name>A0A4S4K9X2_9APHY</name>